<keyword evidence="1" id="KW-0805">Transcription regulation</keyword>
<protein>
    <recommendedName>
        <fullName evidence="4">HTH araC/xylS-type domain-containing protein</fullName>
    </recommendedName>
</protein>
<dbReference type="PROSITE" id="PS01124">
    <property type="entry name" value="HTH_ARAC_FAMILY_2"/>
    <property type="match status" value="1"/>
</dbReference>
<keyword evidence="3" id="KW-0804">Transcription</keyword>
<dbReference type="Proteomes" id="UP001156882">
    <property type="component" value="Unassembled WGS sequence"/>
</dbReference>
<evidence type="ECO:0000259" key="4">
    <source>
        <dbReference type="PROSITE" id="PS01124"/>
    </source>
</evidence>
<evidence type="ECO:0000313" key="6">
    <source>
        <dbReference type="Proteomes" id="UP001156882"/>
    </source>
</evidence>
<dbReference type="EMBL" id="BSPC01000061">
    <property type="protein sequence ID" value="GLS22363.1"/>
    <property type="molecule type" value="Genomic_DNA"/>
</dbReference>
<organism evidence="5 6">
    <name type="scientific">Labrys miyagiensis</name>
    <dbReference type="NCBI Taxonomy" id="346912"/>
    <lineage>
        <taxon>Bacteria</taxon>
        <taxon>Pseudomonadati</taxon>
        <taxon>Pseudomonadota</taxon>
        <taxon>Alphaproteobacteria</taxon>
        <taxon>Hyphomicrobiales</taxon>
        <taxon>Xanthobacteraceae</taxon>
        <taxon>Labrys</taxon>
    </lineage>
</organism>
<comment type="caution">
    <text evidence="5">The sequence shown here is derived from an EMBL/GenBank/DDBJ whole genome shotgun (WGS) entry which is preliminary data.</text>
</comment>
<sequence length="209" mass="23658">MTAPGEEVTFRWRNGAHATLHLHLPEEILRSTLANLADRDVYPASMPHTLSYDDDLIAKALLYLSAAMSEGVSDLYAETMAHFLTGHLLVRHAKVQPRATKRIDEPRMRRVDEFLQENLGNDISLDDIASVAGISRFHLVRLSRKVHGETPFRRLTRMRIEEAKRKLQAGRESITQIAFACGYDNPAHFASAFHRLVGTSPSGYRKQIR</sequence>
<dbReference type="SMART" id="SM00342">
    <property type="entry name" value="HTH_ARAC"/>
    <property type="match status" value="1"/>
</dbReference>
<dbReference type="InterPro" id="IPR050204">
    <property type="entry name" value="AraC_XylS_family_regulators"/>
</dbReference>
<evidence type="ECO:0000313" key="5">
    <source>
        <dbReference type="EMBL" id="GLS22363.1"/>
    </source>
</evidence>
<dbReference type="PANTHER" id="PTHR46796">
    <property type="entry name" value="HTH-TYPE TRANSCRIPTIONAL ACTIVATOR RHAS-RELATED"/>
    <property type="match status" value="1"/>
</dbReference>
<dbReference type="SUPFAM" id="SSF46689">
    <property type="entry name" value="Homeodomain-like"/>
    <property type="match status" value="2"/>
</dbReference>
<keyword evidence="6" id="KW-1185">Reference proteome</keyword>
<evidence type="ECO:0000256" key="2">
    <source>
        <dbReference type="ARBA" id="ARBA00023125"/>
    </source>
</evidence>
<proteinExistence type="predicted"/>
<dbReference type="InterPro" id="IPR009057">
    <property type="entry name" value="Homeodomain-like_sf"/>
</dbReference>
<dbReference type="Gene3D" id="1.10.10.60">
    <property type="entry name" value="Homeodomain-like"/>
    <property type="match status" value="1"/>
</dbReference>
<feature type="domain" description="HTH araC/xylS-type" evidence="4">
    <location>
        <begin position="109"/>
        <end position="207"/>
    </location>
</feature>
<evidence type="ECO:0000256" key="3">
    <source>
        <dbReference type="ARBA" id="ARBA00023163"/>
    </source>
</evidence>
<accession>A0ABQ6CPU3</accession>
<dbReference type="InterPro" id="IPR018060">
    <property type="entry name" value="HTH_AraC"/>
</dbReference>
<dbReference type="Pfam" id="PF12833">
    <property type="entry name" value="HTH_18"/>
    <property type="match status" value="1"/>
</dbReference>
<gene>
    <name evidence="5" type="ORF">GCM10007874_53810</name>
</gene>
<keyword evidence="2" id="KW-0238">DNA-binding</keyword>
<reference evidence="6" key="1">
    <citation type="journal article" date="2019" name="Int. J. Syst. Evol. Microbiol.">
        <title>The Global Catalogue of Microorganisms (GCM) 10K type strain sequencing project: providing services to taxonomists for standard genome sequencing and annotation.</title>
        <authorList>
            <consortium name="The Broad Institute Genomics Platform"/>
            <consortium name="The Broad Institute Genome Sequencing Center for Infectious Disease"/>
            <person name="Wu L."/>
            <person name="Ma J."/>
        </authorList>
    </citation>
    <scope>NUCLEOTIDE SEQUENCE [LARGE SCALE GENOMIC DNA]</scope>
    <source>
        <strain evidence="6">NBRC 101365</strain>
    </source>
</reference>
<dbReference type="InterPro" id="IPR020449">
    <property type="entry name" value="Tscrpt_reg_AraC-type_HTH"/>
</dbReference>
<evidence type="ECO:0000256" key="1">
    <source>
        <dbReference type="ARBA" id="ARBA00023015"/>
    </source>
</evidence>
<name>A0ABQ6CPU3_9HYPH</name>
<dbReference type="PRINTS" id="PR00032">
    <property type="entry name" value="HTHARAC"/>
</dbReference>